<organism evidence="5 6">
    <name type="scientific">Triparma strigata</name>
    <dbReference type="NCBI Taxonomy" id="1606541"/>
    <lineage>
        <taxon>Eukaryota</taxon>
        <taxon>Sar</taxon>
        <taxon>Stramenopiles</taxon>
        <taxon>Ochrophyta</taxon>
        <taxon>Bolidophyceae</taxon>
        <taxon>Parmales</taxon>
        <taxon>Triparmaceae</taxon>
        <taxon>Triparma</taxon>
    </lineage>
</organism>
<feature type="active site" description="Proton acceptor" evidence="2">
    <location>
        <position position="244"/>
    </location>
</feature>
<evidence type="ECO:0000256" key="2">
    <source>
        <dbReference type="PROSITE-ProRule" id="PRU01161"/>
    </source>
</evidence>
<feature type="region of interest" description="Disordered" evidence="3">
    <location>
        <begin position="20"/>
        <end position="68"/>
    </location>
</feature>
<evidence type="ECO:0000313" key="6">
    <source>
        <dbReference type="Proteomes" id="UP001165085"/>
    </source>
</evidence>
<dbReference type="InterPro" id="IPR002641">
    <property type="entry name" value="PNPLA_dom"/>
</dbReference>
<dbReference type="GO" id="GO:0016042">
    <property type="term" value="P:lipid catabolic process"/>
    <property type="evidence" value="ECO:0007669"/>
    <property type="project" value="UniProtKB-UniRule"/>
</dbReference>
<feature type="compositionally biased region" description="Basic residues" evidence="3">
    <location>
        <begin position="43"/>
        <end position="59"/>
    </location>
</feature>
<dbReference type="Gene3D" id="3.40.1090.10">
    <property type="entry name" value="Cytosolic phospholipase A2 catalytic domain"/>
    <property type="match status" value="1"/>
</dbReference>
<dbReference type="Proteomes" id="UP001165085">
    <property type="component" value="Unassembled WGS sequence"/>
</dbReference>
<feature type="active site" description="Nucleophile" evidence="2">
    <location>
        <position position="112"/>
    </location>
</feature>
<evidence type="ECO:0000256" key="1">
    <source>
        <dbReference type="ARBA" id="ARBA00023098"/>
    </source>
</evidence>
<keyword evidence="2" id="KW-0378">Hydrolase</keyword>
<comment type="caution">
    <text evidence="5">The sequence shown here is derived from an EMBL/GenBank/DDBJ whole genome shotgun (WGS) entry which is preliminary data.</text>
</comment>
<proteinExistence type="predicted"/>
<gene>
    <name evidence="5" type="ORF">TrST_g6488</name>
</gene>
<dbReference type="InterPro" id="IPR016035">
    <property type="entry name" value="Acyl_Trfase/lysoPLipase"/>
</dbReference>
<keyword evidence="2" id="KW-0442">Lipid degradation</keyword>
<feature type="short sequence motif" description="DGA/G" evidence="2">
    <location>
        <begin position="244"/>
        <end position="246"/>
    </location>
</feature>
<feature type="compositionally biased region" description="Low complexity" evidence="3">
    <location>
        <begin position="32"/>
        <end position="42"/>
    </location>
</feature>
<comment type="caution">
    <text evidence="2">Lacks conserved residue(s) required for the propagation of feature annotation.</text>
</comment>
<evidence type="ECO:0000259" key="4">
    <source>
        <dbReference type="PROSITE" id="PS51635"/>
    </source>
</evidence>
<dbReference type="SUPFAM" id="SSF52151">
    <property type="entry name" value="FabD/lysophospholipase-like"/>
    <property type="match status" value="1"/>
</dbReference>
<dbReference type="EMBL" id="BRXY01000325">
    <property type="protein sequence ID" value="GMH87293.1"/>
    <property type="molecule type" value="Genomic_DNA"/>
</dbReference>
<dbReference type="Pfam" id="PF01734">
    <property type="entry name" value="Patatin"/>
    <property type="match status" value="1"/>
</dbReference>
<dbReference type="PROSITE" id="PS51635">
    <property type="entry name" value="PNPLA"/>
    <property type="match status" value="1"/>
</dbReference>
<dbReference type="GO" id="GO:0016787">
    <property type="term" value="F:hydrolase activity"/>
    <property type="evidence" value="ECO:0007669"/>
    <property type="project" value="UniProtKB-UniRule"/>
</dbReference>
<evidence type="ECO:0000313" key="5">
    <source>
        <dbReference type="EMBL" id="GMH87293.1"/>
    </source>
</evidence>
<evidence type="ECO:0000256" key="3">
    <source>
        <dbReference type="SAM" id="MobiDB-lite"/>
    </source>
</evidence>
<dbReference type="OrthoDB" id="48624at2759"/>
<protein>
    <recommendedName>
        <fullName evidence="4">PNPLA domain-containing protein</fullName>
    </recommendedName>
</protein>
<reference evidence="6" key="1">
    <citation type="journal article" date="2023" name="Commun. Biol.">
        <title>Genome analysis of Parmales, the sister group of diatoms, reveals the evolutionary specialization of diatoms from phago-mixotrophs to photoautotrophs.</title>
        <authorList>
            <person name="Ban H."/>
            <person name="Sato S."/>
            <person name="Yoshikawa S."/>
            <person name="Yamada K."/>
            <person name="Nakamura Y."/>
            <person name="Ichinomiya M."/>
            <person name="Sato N."/>
            <person name="Blanc-Mathieu R."/>
            <person name="Endo H."/>
            <person name="Kuwata A."/>
            <person name="Ogata H."/>
        </authorList>
    </citation>
    <scope>NUCLEOTIDE SEQUENCE [LARGE SCALE GENOMIC DNA]</scope>
    <source>
        <strain evidence="6">NIES 3701</strain>
    </source>
</reference>
<feature type="domain" description="PNPLA" evidence="4">
    <location>
        <begin position="76"/>
        <end position="257"/>
    </location>
</feature>
<dbReference type="AlphaFoldDB" id="A0A9W7BIH8"/>
<accession>A0A9W7BIH8</accession>
<keyword evidence="1 2" id="KW-0443">Lipid metabolism</keyword>
<keyword evidence="6" id="KW-1185">Reference proteome</keyword>
<feature type="short sequence motif" description="GXSXG" evidence="2">
    <location>
        <begin position="110"/>
        <end position="114"/>
    </location>
</feature>
<sequence length="355" mass="38581">MFYLTQSRILSSQHTVLKIMAPSTSARKRSSRSAARNSTTSRSRSRSRSNSRPSKKSKASKASQKATSPSLDAFMSSQPYSLSFSPSFFGFYSYMGLITALSPTPVSTSGASAGAMAAAAVASSSNSFKAMLDLKLSDVADFFPFPLMFRLGLFRGEKFENLLKEGYSPNCPTIESCPIPLAISVFDLRTLSSHILTSGSLSKAARASSTFPGLFAPVYYTDWCDSTSSNTQSNSSKLPGYLIDGGIKDVWGAEGVKHLIETNHPSFKNLKSKRLVLVMNSGVVSSNLSMPMAEDFYVDELFIVVIRCSIKVGPMHMGNGARVFEAVKKGVEKARVMEAIEKDGRYILEVDCDEK</sequence>
<name>A0A9W7BIH8_9STRA</name>